<dbReference type="AlphaFoldDB" id="A0A388LN93"/>
<feature type="compositionally biased region" description="Low complexity" evidence="3">
    <location>
        <begin position="408"/>
        <end position="419"/>
    </location>
</feature>
<evidence type="ECO:0000256" key="1">
    <source>
        <dbReference type="ARBA" id="ARBA00001968"/>
    </source>
</evidence>
<gene>
    <name evidence="5" type="ORF">CBR_g37620</name>
</gene>
<dbReference type="InterPro" id="IPR027806">
    <property type="entry name" value="HARBI1_dom"/>
</dbReference>
<comment type="caution">
    <text evidence="5">The sequence shown here is derived from an EMBL/GenBank/DDBJ whole genome shotgun (WGS) entry which is preliminary data.</text>
</comment>
<dbReference type="OrthoDB" id="2668416at2759"/>
<evidence type="ECO:0000256" key="3">
    <source>
        <dbReference type="SAM" id="MobiDB-lite"/>
    </source>
</evidence>
<evidence type="ECO:0000313" key="5">
    <source>
        <dbReference type="EMBL" id="GBG83820.1"/>
    </source>
</evidence>
<reference evidence="5 6" key="1">
    <citation type="journal article" date="2018" name="Cell">
        <title>The Chara Genome: Secondary Complexity and Implications for Plant Terrestrialization.</title>
        <authorList>
            <person name="Nishiyama T."/>
            <person name="Sakayama H."/>
            <person name="Vries J.D."/>
            <person name="Buschmann H."/>
            <person name="Saint-Marcoux D."/>
            <person name="Ullrich K.K."/>
            <person name="Haas F.B."/>
            <person name="Vanderstraeten L."/>
            <person name="Becker D."/>
            <person name="Lang D."/>
            <person name="Vosolsobe S."/>
            <person name="Rombauts S."/>
            <person name="Wilhelmsson P.K.I."/>
            <person name="Janitza P."/>
            <person name="Kern R."/>
            <person name="Heyl A."/>
            <person name="Rumpler F."/>
            <person name="Villalobos L.I.A.C."/>
            <person name="Clay J.M."/>
            <person name="Skokan R."/>
            <person name="Toyoda A."/>
            <person name="Suzuki Y."/>
            <person name="Kagoshima H."/>
            <person name="Schijlen E."/>
            <person name="Tajeshwar N."/>
            <person name="Catarino B."/>
            <person name="Hetherington A.J."/>
            <person name="Saltykova A."/>
            <person name="Bonnot C."/>
            <person name="Breuninger H."/>
            <person name="Symeonidi A."/>
            <person name="Radhakrishnan G.V."/>
            <person name="Van Nieuwerburgh F."/>
            <person name="Deforce D."/>
            <person name="Chang C."/>
            <person name="Karol K.G."/>
            <person name="Hedrich R."/>
            <person name="Ulvskov P."/>
            <person name="Glockner G."/>
            <person name="Delwiche C.F."/>
            <person name="Petrasek J."/>
            <person name="Van de Peer Y."/>
            <person name="Friml J."/>
            <person name="Beilby M."/>
            <person name="Dolan L."/>
            <person name="Kohara Y."/>
            <person name="Sugano S."/>
            <person name="Fujiyama A."/>
            <person name="Delaux P.-M."/>
            <person name="Quint M."/>
            <person name="TheiBen G."/>
            <person name="Hagemann M."/>
            <person name="Harholt J."/>
            <person name="Dunand C."/>
            <person name="Zachgo S."/>
            <person name="Langdale J."/>
            <person name="Maumus F."/>
            <person name="Straeten D.V.D."/>
            <person name="Gould S.B."/>
            <person name="Rensing S.A."/>
        </authorList>
    </citation>
    <scope>NUCLEOTIDE SEQUENCE [LARGE SCALE GENOMIC DNA]</scope>
    <source>
        <strain evidence="5 6">S276</strain>
    </source>
</reference>
<keyword evidence="2" id="KW-0479">Metal-binding</keyword>
<organism evidence="5 6">
    <name type="scientific">Chara braunii</name>
    <name type="common">Braun's stonewort</name>
    <dbReference type="NCBI Taxonomy" id="69332"/>
    <lineage>
        <taxon>Eukaryota</taxon>
        <taxon>Viridiplantae</taxon>
        <taxon>Streptophyta</taxon>
        <taxon>Charophyceae</taxon>
        <taxon>Charales</taxon>
        <taxon>Characeae</taxon>
        <taxon>Chara</taxon>
    </lineage>
</organism>
<sequence length="651" mass="72675">MVASAVLAVCRYMETVNGLWRAAGRGRGRREAAIAQALADVCTLSGVSGAPILLSNAIIVGVLLRDTPQWWMKRRTGGTWRDLDIADDATGEYFFHEKIREKLREKLRMSRTIFNDIVAACSPFIERRLTHYREPLQPDLIVVFALYRWATREAFENASSSFGIGRSSGMKAVTGVANAILTAYPDKVAMPTGRRLLQVTRAFGAKGFPNCFGAIDCTHVYVDKPANTPSENYYDREQQFSFIAQVVIDLDMRILDLFMGYPGSVHDQRVLRNSSLFRRAEAGELFVVEPVLLPGGCPQQDLGGRAWEERGAPGNPWDQSCGMEKEGVRRDGDQCMKRWENIFGWYRILWDREKDSGLQSYFLMSTKARKEKGYRFNLDRTLYDAIHIMQGNNQAIHPPNLVDVGNRQGQQSQQGDHSQAVVGGGEANTSASENKEADAGDGCGSRSSSNDMQGKRKNARQLAFEVVTDVMKTHSTVVAESVDRASKRHCDVLQRQCDTMDREVRTHERQCEVLDIGQRMLCDALLKIASALVALRGRVLGRTITFYEMRNHCGKEEGRVFDFASAITQHEMRHYEVDTNGDTILHVSVALGYADDMLHEAVGYATKVGRAIPNCWEGGVDVLADIIDLLMSNIANEHSRCPSTSGPCFSF</sequence>
<evidence type="ECO:0000313" key="6">
    <source>
        <dbReference type="Proteomes" id="UP000265515"/>
    </source>
</evidence>
<proteinExistence type="predicted"/>
<comment type="cofactor">
    <cofactor evidence="1">
        <name>a divalent metal cation</name>
        <dbReference type="ChEBI" id="CHEBI:60240"/>
    </cofactor>
</comment>
<dbReference type="GO" id="GO:0046872">
    <property type="term" value="F:metal ion binding"/>
    <property type="evidence" value="ECO:0007669"/>
    <property type="project" value="UniProtKB-KW"/>
</dbReference>
<accession>A0A388LN93</accession>
<dbReference type="Pfam" id="PF13359">
    <property type="entry name" value="DDE_Tnp_4"/>
    <property type="match status" value="1"/>
</dbReference>
<feature type="domain" description="DDE Tnp4" evidence="4">
    <location>
        <begin position="215"/>
        <end position="284"/>
    </location>
</feature>
<dbReference type="EMBL" id="BFEA01000453">
    <property type="protein sequence ID" value="GBG83820.1"/>
    <property type="molecule type" value="Genomic_DNA"/>
</dbReference>
<keyword evidence="6" id="KW-1185">Reference proteome</keyword>
<feature type="region of interest" description="Disordered" evidence="3">
    <location>
        <begin position="397"/>
        <end position="457"/>
    </location>
</feature>
<evidence type="ECO:0000256" key="2">
    <source>
        <dbReference type="ARBA" id="ARBA00022723"/>
    </source>
</evidence>
<dbReference type="PANTHER" id="PTHR33492:SF11">
    <property type="entry name" value="OS04G0670900 PROTEIN"/>
    <property type="match status" value="1"/>
</dbReference>
<name>A0A388LN93_CHABU</name>
<dbReference type="Proteomes" id="UP000265515">
    <property type="component" value="Unassembled WGS sequence"/>
</dbReference>
<dbReference type="PANTHER" id="PTHR33492">
    <property type="entry name" value="OSJNBA0043A12.37 PROTEIN-RELATED"/>
    <property type="match status" value="1"/>
</dbReference>
<evidence type="ECO:0000259" key="4">
    <source>
        <dbReference type="Pfam" id="PF13359"/>
    </source>
</evidence>
<dbReference type="Gramene" id="GBG83820">
    <property type="protein sequence ID" value="GBG83820"/>
    <property type="gene ID" value="CBR_g37620"/>
</dbReference>
<protein>
    <recommendedName>
        <fullName evidence="4">DDE Tnp4 domain-containing protein</fullName>
    </recommendedName>
</protein>